<gene>
    <name evidence="2" type="ORF">AGLA0713_LOCUS784</name>
</gene>
<proteinExistence type="predicted"/>
<feature type="compositionally biased region" description="Polar residues" evidence="1">
    <location>
        <begin position="16"/>
        <end position="25"/>
    </location>
</feature>
<dbReference type="AlphaFoldDB" id="A0A7S0PVN5"/>
<protein>
    <submittedName>
        <fullName evidence="2">Uncharacterized protein</fullName>
    </submittedName>
</protein>
<reference evidence="2" key="1">
    <citation type="submission" date="2021-01" db="EMBL/GenBank/DDBJ databases">
        <authorList>
            <person name="Corre E."/>
            <person name="Pelletier E."/>
            <person name="Niang G."/>
            <person name="Scheremetjew M."/>
            <person name="Finn R."/>
            <person name="Kale V."/>
            <person name="Holt S."/>
            <person name="Cochrane G."/>
            <person name="Meng A."/>
            <person name="Brown T."/>
            <person name="Cohen L."/>
        </authorList>
    </citation>
    <scope>NUCLEOTIDE SEQUENCE</scope>
</reference>
<feature type="compositionally biased region" description="Polar residues" evidence="1">
    <location>
        <begin position="71"/>
        <end position="86"/>
    </location>
</feature>
<organism evidence="2">
    <name type="scientific">Asterionellopsis glacialis</name>
    <dbReference type="NCBI Taxonomy" id="33640"/>
    <lineage>
        <taxon>Eukaryota</taxon>
        <taxon>Sar</taxon>
        <taxon>Stramenopiles</taxon>
        <taxon>Ochrophyta</taxon>
        <taxon>Bacillariophyta</taxon>
        <taxon>Fragilariophyceae</taxon>
        <taxon>Fragilariophycidae</taxon>
        <taxon>Fragilariales</taxon>
        <taxon>Fragilariaceae</taxon>
        <taxon>Asterionellopsis</taxon>
    </lineage>
</organism>
<accession>A0A7S0PVN5</accession>
<dbReference type="EMBL" id="HBEX01001162">
    <property type="protein sequence ID" value="CAD8595956.1"/>
    <property type="molecule type" value="Transcribed_RNA"/>
</dbReference>
<feature type="region of interest" description="Disordered" evidence="1">
    <location>
        <begin position="1"/>
        <end position="118"/>
    </location>
</feature>
<evidence type="ECO:0000313" key="2">
    <source>
        <dbReference type="EMBL" id="CAD8595956.1"/>
    </source>
</evidence>
<feature type="compositionally biased region" description="Pro residues" evidence="1">
    <location>
        <begin position="92"/>
        <end position="101"/>
    </location>
</feature>
<name>A0A7S0PVN5_9STRA</name>
<sequence length="133" mass="13948">MTQGRASKIDDVKSNDGITNNNSNDVGMANTADQRGKKRKAASLKVAAYDDGEPAKNRQRRPVTPLASADGMTSSGESPGSQQNGHKSSPTPKLPLSPLLPPVTSAPAAPLPPPAEDGVYHSIFQAIQPFFGR</sequence>
<evidence type="ECO:0000256" key="1">
    <source>
        <dbReference type="SAM" id="MobiDB-lite"/>
    </source>
</evidence>